<proteinExistence type="predicted"/>
<feature type="region of interest" description="Disordered" evidence="1">
    <location>
        <begin position="341"/>
        <end position="606"/>
    </location>
</feature>
<reference evidence="2" key="2">
    <citation type="submission" date="2021-04" db="EMBL/GenBank/DDBJ databases">
        <authorList>
            <person name="Gilroy R."/>
        </authorList>
    </citation>
    <scope>NUCLEOTIDE SEQUENCE</scope>
    <source>
        <strain evidence="2">CHK186-16707</strain>
    </source>
</reference>
<feature type="compositionally biased region" description="Low complexity" evidence="1">
    <location>
        <begin position="366"/>
        <end position="376"/>
    </location>
</feature>
<feature type="compositionally biased region" description="Pro residues" evidence="1">
    <location>
        <begin position="105"/>
        <end position="115"/>
    </location>
</feature>
<protein>
    <submittedName>
        <fullName evidence="2">Uncharacterized protein</fullName>
    </submittedName>
</protein>
<comment type="caution">
    <text evidence="2">The sequence shown here is derived from an EMBL/GenBank/DDBJ whole genome shotgun (WGS) entry which is preliminary data.</text>
</comment>
<evidence type="ECO:0000256" key="1">
    <source>
        <dbReference type="SAM" id="MobiDB-lite"/>
    </source>
</evidence>
<name>A0A9D2KM28_9BACT</name>
<evidence type="ECO:0000313" key="3">
    <source>
        <dbReference type="Proteomes" id="UP000824225"/>
    </source>
</evidence>
<feature type="compositionally biased region" description="Polar residues" evidence="1">
    <location>
        <begin position="1"/>
        <end position="20"/>
    </location>
</feature>
<accession>A0A9D2KM28</accession>
<dbReference type="AlphaFoldDB" id="A0A9D2KM28"/>
<feature type="region of interest" description="Disordered" evidence="1">
    <location>
        <begin position="232"/>
        <end position="321"/>
    </location>
</feature>
<feature type="region of interest" description="Disordered" evidence="1">
    <location>
        <begin position="57"/>
        <end position="142"/>
    </location>
</feature>
<reference evidence="2" key="1">
    <citation type="journal article" date="2021" name="PeerJ">
        <title>Extensive microbial diversity within the chicken gut microbiome revealed by metagenomics and culture.</title>
        <authorList>
            <person name="Gilroy R."/>
            <person name="Ravi A."/>
            <person name="Getino M."/>
            <person name="Pursley I."/>
            <person name="Horton D.L."/>
            <person name="Alikhan N.F."/>
            <person name="Baker D."/>
            <person name="Gharbi K."/>
            <person name="Hall N."/>
            <person name="Watson M."/>
            <person name="Adriaenssens E.M."/>
            <person name="Foster-Nyarko E."/>
            <person name="Jarju S."/>
            <person name="Secka A."/>
            <person name="Antonio M."/>
            <person name="Oren A."/>
            <person name="Chaudhuri R.R."/>
            <person name="La Ragione R."/>
            <person name="Hildebrand F."/>
            <person name="Pallen M.J."/>
        </authorList>
    </citation>
    <scope>NUCLEOTIDE SEQUENCE</scope>
    <source>
        <strain evidence="2">CHK186-16707</strain>
    </source>
</reference>
<sequence>MLESSSLSTPGESAASSDEGGTSRRAPAREPAESIGFGHLPERDFFALSLDTTLLSVEFPDEADEADEDDKEDSEAENDAAAPNDVASPVGDVDGEAEPATEETSPPPDAVPPPADETEDIPALIQERVLPPEDASGPDISAALSELEKLLAELAPGSHAPSVAHEEAPAASPVEKPHAEPPDVPISIVPAPIPPASSGQPGVVLPRLKIADDTLLPLPDVDIAPFIPDQPVVPPSTGIENIPTDTQRTAVVRKTPYFPSPSPPTKDRAHSRPARPAVPPVSPRPRPHPARTAPLEATRPGRVAPGRNTRPTVSARSVTPEADALHTLAELRRLLSELAVPESRNGQAASPVEDRDRARPAPARRPPVSSSSPAARGTTVPERPAPPPAQRFARLAGIPLVDPDPPAPASRAVIRDLSVPPRSRSMPVKDEPFPADTRGEAPRPGVATASRTTEPEPSRAPGWPTRLATRLKRLLSRPPRRTESISAAETPIPAPHQEHPARQADARPSRERAAPQPAVAKPIPVPAFSEAPSASAPPRPETQAVTAFPGRTTAASRPGAESSRPESAPQPVSGTDVPGRTPASVPDAPSVPAPPKIDASSPDLAPRASWPARLLARLKRGRAAPPLVSDVPPPVDNADDAPRSGGLLQRLQNMEAEHRARLLRLTDRPRGPVYPSREARRHLLDISLVDEEPSPNMEKEREPGAPLHVLRDDARSASGSGGWKMLVGVAVLTAVAGALLYAAMNPAQLDLGLELLRGLRL</sequence>
<feature type="compositionally biased region" description="Basic and acidic residues" evidence="1">
    <location>
        <begin position="427"/>
        <end position="441"/>
    </location>
</feature>
<dbReference type="EMBL" id="DXAN01000004">
    <property type="protein sequence ID" value="HJA08103.1"/>
    <property type="molecule type" value="Genomic_DNA"/>
</dbReference>
<gene>
    <name evidence="2" type="ORF">H9962_02760</name>
</gene>
<feature type="compositionally biased region" description="Basic and acidic residues" evidence="1">
    <location>
        <begin position="496"/>
        <end position="513"/>
    </location>
</feature>
<feature type="region of interest" description="Disordered" evidence="1">
    <location>
        <begin position="156"/>
        <end position="200"/>
    </location>
</feature>
<feature type="compositionally biased region" description="Basic residues" evidence="1">
    <location>
        <begin position="469"/>
        <end position="479"/>
    </location>
</feature>
<organism evidence="2 3">
    <name type="scientific">Candidatus Mailhella merdigallinarum</name>
    <dbReference type="NCBI Taxonomy" id="2838658"/>
    <lineage>
        <taxon>Bacteria</taxon>
        <taxon>Pseudomonadati</taxon>
        <taxon>Thermodesulfobacteriota</taxon>
        <taxon>Desulfovibrionia</taxon>
        <taxon>Desulfovibrionales</taxon>
        <taxon>Desulfovibrionaceae</taxon>
        <taxon>Mailhella</taxon>
    </lineage>
</organism>
<feature type="region of interest" description="Disordered" evidence="1">
    <location>
        <begin position="1"/>
        <end position="40"/>
    </location>
</feature>
<evidence type="ECO:0000313" key="2">
    <source>
        <dbReference type="EMBL" id="HJA08103.1"/>
    </source>
</evidence>
<dbReference type="Proteomes" id="UP000824225">
    <property type="component" value="Unassembled WGS sequence"/>
</dbReference>
<feature type="compositionally biased region" description="Acidic residues" evidence="1">
    <location>
        <begin position="59"/>
        <end position="78"/>
    </location>
</feature>